<dbReference type="PRINTS" id="PR01490">
    <property type="entry name" value="RTXTOXIND"/>
</dbReference>
<protein>
    <recommendedName>
        <fullName evidence="4">HlyD family efflux transporter periplasmic adaptor subunit</fullName>
    </recommendedName>
</protein>
<name>A0A5C4N5Q2_9RHOB</name>
<dbReference type="Proteomes" id="UP000305887">
    <property type="component" value="Unassembled WGS sequence"/>
</dbReference>
<comment type="caution">
    <text evidence="2">The sequence shown here is derived from an EMBL/GenBank/DDBJ whole genome shotgun (WGS) entry which is preliminary data.</text>
</comment>
<dbReference type="EMBL" id="VDFU01000003">
    <property type="protein sequence ID" value="TNC51969.1"/>
    <property type="molecule type" value="Genomic_DNA"/>
</dbReference>
<organism evidence="2 3">
    <name type="scientific">Rubellimicrobium rubrum</name>
    <dbReference type="NCBI Taxonomy" id="2585369"/>
    <lineage>
        <taxon>Bacteria</taxon>
        <taxon>Pseudomonadati</taxon>
        <taxon>Pseudomonadota</taxon>
        <taxon>Alphaproteobacteria</taxon>
        <taxon>Rhodobacterales</taxon>
        <taxon>Roseobacteraceae</taxon>
        <taxon>Rubellimicrobium</taxon>
    </lineage>
</organism>
<keyword evidence="1" id="KW-0812">Transmembrane</keyword>
<feature type="transmembrane region" description="Helical" evidence="1">
    <location>
        <begin position="36"/>
        <end position="58"/>
    </location>
</feature>
<evidence type="ECO:0000256" key="1">
    <source>
        <dbReference type="SAM" id="Phobius"/>
    </source>
</evidence>
<accession>A0A5C4N5Q2</accession>
<dbReference type="OrthoDB" id="9810980at2"/>
<evidence type="ECO:0000313" key="2">
    <source>
        <dbReference type="EMBL" id="TNC51969.1"/>
    </source>
</evidence>
<keyword evidence="1" id="KW-0472">Membrane</keyword>
<keyword evidence="1" id="KW-1133">Transmembrane helix</keyword>
<dbReference type="AlphaFoldDB" id="A0A5C4N5Q2"/>
<keyword evidence="3" id="KW-1185">Reference proteome</keyword>
<gene>
    <name evidence="2" type="ORF">FHG66_03965</name>
</gene>
<dbReference type="RefSeq" id="WP_139075391.1">
    <property type="nucleotide sequence ID" value="NZ_VDFU01000003.1"/>
</dbReference>
<evidence type="ECO:0008006" key="4">
    <source>
        <dbReference type="Google" id="ProtNLM"/>
    </source>
</evidence>
<evidence type="ECO:0000313" key="3">
    <source>
        <dbReference type="Proteomes" id="UP000305887"/>
    </source>
</evidence>
<reference evidence="2 3" key="1">
    <citation type="submission" date="2019-06" db="EMBL/GenBank/DDBJ databases">
        <title>YIM 131921 draft genome.</title>
        <authorList>
            <person name="Jiang L."/>
        </authorList>
    </citation>
    <scope>NUCLEOTIDE SEQUENCE [LARGE SCALE GENOMIC DNA]</scope>
    <source>
        <strain evidence="2 3">YIM 131921</strain>
    </source>
</reference>
<sequence length="215" mass="22889">MCPAPEPRPAAPLFRPEAVAEQESRWLGQVLIVPRLGLSLGVAFAALLALGVLGLLVFGQYTRTERLAGWLVPAIAGASAGGQGTGVPLEARLHAPGHAIGDLRPGQRVQLRYDAFPYQRHGQHKGVVRRLLPASLTPEEVAEITGSPALAVSGPLFEVEVDLVDPAAEVMGQGARLMPTMTLEADVLIETRKVWEWVLDLDDALDGESEGEGLT</sequence>
<proteinExistence type="predicted"/>